<evidence type="ECO:0008006" key="2">
    <source>
        <dbReference type="Google" id="ProtNLM"/>
    </source>
</evidence>
<organism evidence="1">
    <name type="scientific">marine metagenome</name>
    <dbReference type="NCBI Taxonomy" id="408172"/>
    <lineage>
        <taxon>unclassified sequences</taxon>
        <taxon>metagenomes</taxon>
        <taxon>ecological metagenomes</taxon>
    </lineage>
</organism>
<accession>A0A382P8W0</accession>
<reference evidence="1" key="1">
    <citation type="submission" date="2018-05" db="EMBL/GenBank/DDBJ databases">
        <authorList>
            <person name="Lanie J.A."/>
            <person name="Ng W.-L."/>
            <person name="Kazmierczak K.M."/>
            <person name="Andrzejewski T.M."/>
            <person name="Davidsen T.M."/>
            <person name="Wayne K.J."/>
            <person name="Tettelin H."/>
            <person name="Glass J.I."/>
            <person name="Rusch D."/>
            <person name="Podicherti R."/>
            <person name="Tsui H.-C.T."/>
            <person name="Winkler M.E."/>
        </authorList>
    </citation>
    <scope>NUCLEOTIDE SEQUENCE</scope>
</reference>
<proteinExistence type="predicted"/>
<dbReference type="EMBL" id="UINC01105373">
    <property type="protein sequence ID" value="SVC69260.1"/>
    <property type="molecule type" value="Genomic_DNA"/>
</dbReference>
<evidence type="ECO:0000313" key="1">
    <source>
        <dbReference type="EMBL" id="SVC69260.1"/>
    </source>
</evidence>
<gene>
    <name evidence="1" type="ORF">METZ01_LOCUS322114</name>
</gene>
<dbReference type="AlphaFoldDB" id="A0A382P8W0"/>
<name>A0A382P8W0_9ZZZZ</name>
<sequence length="170" mass="18131">MSNLIKKLSLSLVFVLSFGMNAQAGELAKSGEFSGLGFYDGKVLGMFMKGKAPALIQAEYYGGSMNHAGSGLFHNGSYKCNFTIEVIQMPQTEGTGFCVYKDADGDTTIQRAETKGTLGGPSKAIAKFVHGTGKYEGITGEAIWNISPLPSAEQGTFQGWNEFSGSYQLP</sequence>
<protein>
    <recommendedName>
        <fullName evidence="2">DUF3224 domain-containing protein</fullName>
    </recommendedName>
</protein>